<name>A0A074X3J0_9PEZI</name>
<proteinExistence type="predicted"/>
<organism evidence="2 3">
    <name type="scientific">Aureobasidium namibiae CBS 147.97</name>
    <dbReference type="NCBI Taxonomy" id="1043004"/>
    <lineage>
        <taxon>Eukaryota</taxon>
        <taxon>Fungi</taxon>
        <taxon>Dikarya</taxon>
        <taxon>Ascomycota</taxon>
        <taxon>Pezizomycotina</taxon>
        <taxon>Dothideomycetes</taxon>
        <taxon>Dothideomycetidae</taxon>
        <taxon>Dothideales</taxon>
        <taxon>Saccotheciaceae</taxon>
        <taxon>Aureobasidium</taxon>
    </lineage>
</organism>
<dbReference type="PANTHER" id="PTHR40780:SF2">
    <property type="entry name" value="DUF3669 DOMAIN-CONTAINING PROTEIN"/>
    <property type="match status" value="1"/>
</dbReference>
<dbReference type="RefSeq" id="XP_013423322.1">
    <property type="nucleotide sequence ID" value="XM_013567868.1"/>
</dbReference>
<keyword evidence="3" id="KW-1185">Reference proteome</keyword>
<dbReference type="HOGENOM" id="CLU_039531_2_1_1"/>
<gene>
    <name evidence="2" type="ORF">M436DRAFT_67574</name>
</gene>
<evidence type="ECO:0000259" key="1">
    <source>
        <dbReference type="Pfam" id="PF12417"/>
    </source>
</evidence>
<feature type="domain" description="DUF3669" evidence="1">
    <location>
        <begin position="257"/>
        <end position="312"/>
    </location>
</feature>
<dbReference type="PANTHER" id="PTHR40780">
    <property type="entry name" value="DUF3669 DOMAIN-CONTAINING PROTEIN"/>
    <property type="match status" value="1"/>
</dbReference>
<accession>A0A074X3J0</accession>
<evidence type="ECO:0000313" key="3">
    <source>
        <dbReference type="Proteomes" id="UP000027730"/>
    </source>
</evidence>
<sequence length="338" mass="38834">MYTFTSEEERKASPEVLLNRMLSTKAYGSISRVVEDDSSRFLVSIGEGQCGMIFPLKDNQVIKIPKPAKHQQLWQDATVHKKVREAFRKTPHGLRQDIYVPIYYEWVSSESNIFWNNFSQHFATDTDIKVPSYGLISERILPLPLSIRAAIVDALCSKSIRKQKEAFLKRPQNKDCLVRLYLGRRNDNSKTENVRLRNFPLHVNEMEYLKLDTEMYAVTMARALAVMHWTAGIDANDVEFVLGSSPANDPTAQSLSIWLLDFNQCKEFEHNSQGLEQLVDSFWWNDPYYPRPNDKALWKAFKNVYLEASDELSGGAMAKDFIDAVEKTGAKRSVEFFG</sequence>
<dbReference type="Proteomes" id="UP000027730">
    <property type="component" value="Unassembled WGS sequence"/>
</dbReference>
<evidence type="ECO:0000313" key="2">
    <source>
        <dbReference type="EMBL" id="KEQ69161.1"/>
    </source>
</evidence>
<protein>
    <recommendedName>
        <fullName evidence="1">DUF3669 domain-containing protein</fullName>
    </recommendedName>
</protein>
<reference evidence="2 3" key="1">
    <citation type="journal article" date="2014" name="BMC Genomics">
        <title>Genome sequencing of four Aureobasidium pullulans varieties: biotechnological potential, stress tolerance, and description of new species.</title>
        <authorList>
            <person name="Gostin Ar C."/>
            <person name="Ohm R.A."/>
            <person name="Kogej T."/>
            <person name="Sonjak S."/>
            <person name="Turk M."/>
            <person name="Zajc J."/>
            <person name="Zalar P."/>
            <person name="Grube M."/>
            <person name="Sun H."/>
            <person name="Han J."/>
            <person name="Sharma A."/>
            <person name="Chiniquy J."/>
            <person name="Ngan C.Y."/>
            <person name="Lipzen A."/>
            <person name="Barry K."/>
            <person name="Grigoriev I.V."/>
            <person name="Gunde-Cimerman N."/>
        </authorList>
    </citation>
    <scope>NUCLEOTIDE SEQUENCE [LARGE SCALE GENOMIC DNA]</scope>
    <source>
        <strain evidence="2 3">CBS 147.97</strain>
    </source>
</reference>
<dbReference type="InterPro" id="IPR022137">
    <property type="entry name" value="Znf_prot_DUF3669"/>
</dbReference>
<dbReference type="OrthoDB" id="2993351at2759"/>
<dbReference type="EMBL" id="KL584723">
    <property type="protein sequence ID" value="KEQ69161.1"/>
    <property type="molecule type" value="Genomic_DNA"/>
</dbReference>
<dbReference type="AlphaFoldDB" id="A0A074X3J0"/>
<dbReference type="GeneID" id="25414241"/>
<dbReference type="Pfam" id="PF12417">
    <property type="entry name" value="DUF3669"/>
    <property type="match status" value="1"/>
</dbReference>